<reference evidence="1 2" key="1">
    <citation type="submission" date="2016-06" db="EMBL/GenBank/DDBJ databases">
        <authorList>
            <person name="Kjaerup R.B."/>
            <person name="Dalgaard T.S."/>
            <person name="Juul-Madsen H.R."/>
        </authorList>
    </citation>
    <scope>NUCLEOTIDE SEQUENCE [LARGE SCALE GENOMIC DNA]</scope>
</reference>
<evidence type="ECO:0000313" key="2">
    <source>
        <dbReference type="Proteomes" id="UP000215127"/>
    </source>
</evidence>
<proteinExistence type="predicted"/>
<evidence type="ECO:0000313" key="1">
    <source>
        <dbReference type="EMBL" id="SMQ56578.1"/>
    </source>
</evidence>
<organism evidence="1 2">
    <name type="scientific">Zymoseptoria tritici (strain ST99CH_3D7)</name>
    <dbReference type="NCBI Taxonomy" id="1276538"/>
    <lineage>
        <taxon>Eukaryota</taxon>
        <taxon>Fungi</taxon>
        <taxon>Dikarya</taxon>
        <taxon>Ascomycota</taxon>
        <taxon>Pezizomycotina</taxon>
        <taxon>Dothideomycetes</taxon>
        <taxon>Dothideomycetidae</taxon>
        <taxon>Mycosphaerellales</taxon>
        <taxon>Mycosphaerellaceae</taxon>
        <taxon>Zymoseptoria</taxon>
    </lineage>
</organism>
<name>A0A1X7SA72_ZYMT9</name>
<keyword evidence="2" id="KW-1185">Reference proteome</keyword>
<gene>
    <name evidence="1" type="ORF">ZT3D7_G11733</name>
</gene>
<dbReference type="EMBL" id="LT853708">
    <property type="protein sequence ID" value="SMQ56578.1"/>
    <property type="molecule type" value="Genomic_DNA"/>
</dbReference>
<dbReference type="AlphaFoldDB" id="A0A1X7SA72"/>
<dbReference type="Proteomes" id="UP000215127">
    <property type="component" value="Chromosome 20"/>
</dbReference>
<sequence length="89" mass="10262">MSLLIYLSYAAGVRDWVHTNKQEPTYGFFQLAEELGGAELLVRLQDNSAVLRTLRWRSLGQTRAAYERFRSAFDKEFELHFALCAAWCG</sequence>
<protein>
    <submittedName>
        <fullName evidence="1">Uncharacterized protein</fullName>
    </submittedName>
</protein>
<accession>A0A1X7SA72</accession>